<dbReference type="InterPro" id="IPR050250">
    <property type="entry name" value="Macrolide_Exporter_MacB"/>
</dbReference>
<evidence type="ECO:0000256" key="4">
    <source>
        <dbReference type="ARBA" id="ARBA00022989"/>
    </source>
</evidence>
<protein>
    <submittedName>
        <fullName evidence="9">FtsX-like permease family protein</fullName>
    </submittedName>
</protein>
<gene>
    <name evidence="9" type="ORF">HKK74_06765</name>
</gene>
<feature type="transmembrane region" description="Helical" evidence="7">
    <location>
        <begin position="475"/>
        <end position="496"/>
    </location>
</feature>
<keyword evidence="3 7" id="KW-0812">Transmembrane</keyword>
<feature type="domain" description="ABC3 transporter permease C-terminal" evidence="8">
    <location>
        <begin position="476"/>
        <end position="582"/>
    </location>
</feature>
<accession>A0ABR7LL21</accession>
<name>A0ABR7LL21_9ACTN</name>
<keyword evidence="2" id="KW-1003">Cell membrane</keyword>
<feature type="transmembrane region" description="Helical" evidence="7">
    <location>
        <begin position="347"/>
        <end position="372"/>
    </location>
</feature>
<evidence type="ECO:0000256" key="2">
    <source>
        <dbReference type="ARBA" id="ARBA00022475"/>
    </source>
</evidence>
<feature type="transmembrane region" description="Helical" evidence="7">
    <location>
        <begin position="563"/>
        <end position="583"/>
    </location>
</feature>
<evidence type="ECO:0000256" key="6">
    <source>
        <dbReference type="ARBA" id="ARBA00038076"/>
    </source>
</evidence>
<comment type="caution">
    <text evidence="9">The sequence shown here is derived from an EMBL/GenBank/DDBJ whole genome shotgun (WGS) entry which is preliminary data.</text>
</comment>
<comment type="similarity">
    <text evidence="6">Belongs to the ABC-4 integral membrane protein family.</text>
</comment>
<comment type="subcellular location">
    <subcellularLocation>
        <location evidence="1">Cell membrane</location>
        <topology evidence="1">Multi-pass membrane protein</topology>
    </subcellularLocation>
</comment>
<evidence type="ECO:0000256" key="7">
    <source>
        <dbReference type="SAM" id="Phobius"/>
    </source>
</evidence>
<feature type="transmembrane region" description="Helical" evidence="7">
    <location>
        <begin position="300"/>
        <end position="327"/>
    </location>
</feature>
<reference evidence="9 10" key="1">
    <citation type="submission" date="2020-06" db="EMBL/GenBank/DDBJ databases">
        <title>Actinomadura xiongansis sp. nov., isolated from soil of Baiyangdian.</title>
        <authorList>
            <person name="Zhang X."/>
        </authorList>
    </citation>
    <scope>NUCLEOTIDE SEQUENCE [LARGE SCALE GENOMIC DNA]</scope>
    <source>
        <strain evidence="9 10">HBUM206468</strain>
    </source>
</reference>
<feature type="transmembrane region" description="Helical" evidence="7">
    <location>
        <begin position="517"/>
        <end position="543"/>
    </location>
</feature>
<keyword evidence="10" id="KW-1185">Reference proteome</keyword>
<evidence type="ECO:0000259" key="8">
    <source>
        <dbReference type="Pfam" id="PF02687"/>
    </source>
</evidence>
<dbReference type="InterPro" id="IPR003838">
    <property type="entry name" value="ABC3_permease_C"/>
</dbReference>
<dbReference type="PANTHER" id="PTHR30572:SF4">
    <property type="entry name" value="ABC TRANSPORTER PERMEASE YTRF"/>
    <property type="match status" value="1"/>
</dbReference>
<dbReference type="Proteomes" id="UP000805614">
    <property type="component" value="Unassembled WGS sequence"/>
</dbReference>
<dbReference type="Pfam" id="PF02687">
    <property type="entry name" value="FtsX"/>
    <property type="match status" value="2"/>
</dbReference>
<evidence type="ECO:0000256" key="5">
    <source>
        <dbReference type="ARBA" id="ARBA00023136"/>
    </source>
</evidence>
<evidence type="ECO:0000313" key="9">
    <source>
        <dbReference type="EMBL" id="MBC6465190.1"/>
    </source>
</evidence>
<keyword evidence="4 7" id="KW-1133">Transmembrane helix</keyword>
<feature type="domain" description="ABC3 transporter permease C-terminal" evidence="8">
    <location>
        <begin position="262"/>
        <end position="377"/>
    </location>
</feature>
<proteinExistence type="inferred from homology"/>
<feature type="transmembrane region" description="Helical" evidence="7">
    <location>
        <begin position="257"/>
        <end position="279"/>
    </location>
</feature>
<sequence>MGRLVLILRLATRDLRRRRVEALLLLVALAATTTTLTMGLAVRGVTDRPWERTRAATAGPDAVVTSTSVPASITASASALTGLARSPGVTAMSGPYTMRYYDDLRVRDLRVATTVQGRDAVPSAVDRPRVTDGAWVRDGAVVVERAFADALKVRPGDTVTIAGRRLSVGGIAVTTARAPYPNSAPGLIWASEADAARLAPAAENFRRVVYLRLADPGSAPAFAARGAAGGSTPGVQVVPWQEVRAGGTAELTLVRTALFTGAWALALLAVASVAVLVGGRMADQTRRVGLLKAVGATPRLVAVVLLAEHVMLALAAAAVGLGVGRLVAPSLTRPGDGLLGVGNPPSLTLATAVVVVLAAVGVAGVATVFPAVRGARTSTLRALAGTTRAPRHRSRLTALSARLPVPLLLGVRLAARRPRRTALAAVSLTITVAMVVAALAMWHDVGVNDARINGSVDFVQGAGNPVTERLEQVTVAMMLALLALAAVNAILIAWATAVDTLRPTALARALGASPRQVASGLSAAQLLPALAAGIAGIPAGSLVYRFAQMIAGGQGSSGYSPPLPWLLAVVAGTLAGVAVLTGVPVRAAARRPVAEVLRSD</sequence>
<keyword evidence="5 7" id="KW-0472">Membrane</keyword>
<dbReference type="EMBL" id="JABVEC010000003">
    <property type="protein sequence ID" value="MBC6465190.1"/>
    <property type="molecule type" value="Genomic_DNA"/>
</dbReference>
<feature type="transmembrane region" description="Helical" evidence="7">
    <location>
        <begin position="422"/>
        <end position="442"/>
    </location>
</feature>
<evidence type="ECO:0000313" key="10">
    <source>
        <dbReference type="Proteomes" id="UP000805614"/>
    </source>
</evidence>
<dbReference type="RefSeq" id="WP_187242188.1">
    <property type="nucleotide sequence ID" value="NZ_BAAAOK010000017.1"/>
</dbReference>
<evidence type="ECO:0000256" key="3">
    <source>
        <dbReference type="ARBA" id="ARBA00022692"/>
    </source>
</evidence>
<organism evidence="9 10">
    <name type="scientific">Actinomadura alba</name>
    <dbReference type="NCBI Taxonomy" id="406431"/>
    <lineage>
        <taxon>Bacteria</taxon>
        <taxon>Bacillati</taxon>
        <taxon>Actinomycetota</taxon>
        <taxon>Actinomycetes</taxon>
        <taxon>Streptosporangiales</taxon>
        <taxon>Thermomonosporaceae</taxon>
        <taxon>Actinomadura</taxon>
    </lineage>
</organism>
<dbReference type="PANTHER" id="PTHR30572">
    <property type="entry name" value="MEMBRANE COMPONENT OF TRANSPORTER-RELATED"/>
    <property type="match status" value="1"/>
</dbReference>
<evidence type="ECO:0000256" key="1">
    <source>
        <dbReference type="ARBA" id="ARBA00004651"/>
    </source>
</evidence>